<feature type="region of interest" description="Disordered" evidence="1">
    <location>
        <begin position="1"/>
        <end position="48"/>
    </location>
</feature>
<dbReference type="Proteomes" id="UP001341281">
    <property type="component" value="Chromosome 03"/>
</dbReference>
<protein>
    <submittedName>
        <fullName evidence="2">Uncharacterized protein</fullName>
    </submittedName>
</protein>
<accession>A0AAQ3T0K0</accession>
<name>A0AAQ3T0K0_PASNO</name>
<feature type="compositionally biased region" description="Pro residues" evidence="1">
    <location>
        <begin position="1"/>
        <end position="22"/>
    </location>
</feature>
<feature type="region of interest" description="Disordered" evidence="1">
    <location>
        <begin position="276"/>
        <end position="298"/>
    </location>
</feature>
<feature type="compositionally biased region" description="Polar residues" evidence="1">
    <location>
        <begin position="286"/>
        <end position="298"/>
    </location>
</feature>
<reference evidence="2 3" key="1">
    <citation type="submission" date="2024-02" db="EMBL/GenBank/DDBJ databases">
        <title>High-quality chromosome-scale genome assembly of Pensacola bahiagrass (Paspalum notatum Flugge var. saurae).</title>
        <authorList>
            <person name="Vega J.M."/>
            <person name="Podio M."/>
            <person name="Orjuela J."/>
            <person name="Siena L.A."/>
            <person name="Pessino S.C."/>
            <person name="Combes M.C."/>
            <person name="Mariac C."/>
            <person name="Albertini E."/>
            <person name="Pupilli F."/>
            <person name="Ortiz J.P.A."/>
            <person name="Leblanc O."/>
        </authorList>
    </citation>
    <scope>NUCLEOTIDE SEQUENCE [LARGE SCALE GENOMIC DNA]</scope>
    <source>
        <strain evidence="2">R1</strain>
        <tissue evidence="2">Leaf</tissue>
    </source>
</reference>
<dbReference type="AlphaFoldDB" id="A0AAQ3T0K0"/>
<gene>
    <name evidence="2" type="ORF">U9M48_013748</name>
</gene>
<keyword evidence="3" id="KW-1185">Reference proteome</keyword>
<feature type="compositionally biased region" description="Basic residues" evidence="1">
    <location>
        <begin position="26"/>
        <end position="38"/>
    </location>
</feature>
<evidence type="ECO:0000256" key="1">
    <source>
        <dbReference type="SAM" id="MobiDB-lite"/>
    </source>
</evidence>
<sequence length="298" mass="32050">MLPPGRPTPPLPPPPASDPAPPPRRETRRCRTGRRQTASRRPMPPWGRLISPPRALAAHLPTPWAAAVAASICISAPHPVDLLLPLANPAYSTVSPFLGSLLASPCALPQAPALFSCRRSEQNPPSSPAHATAAAALSFSQSIPIGILVSKRDGEARPRRTSTFGWGQPCSSQPQASLPRSLVIEHGRVYAIILPPQTIDRFIGHLEQCVLGWDNSHGGAIAVHHSWKPVTCLWLQLLWCVLGLNSSHGIDHHPPFLEASHLPVFLPTSVIPPEPPLQMLQDGQHHSSSAATQDTKCE</sequence>
<evidence type="ECO:0000313" key="2">
    <source>
        <dbReference type="EMBL" id="WVZ64186.1"/>
    </source>
</evidence>
<evidence type="ECO:0000313" key="3">
    <source>
        <dbReference type="Proteomes" id="UP001341281"/>
    </source>
</evidence>
<organism evidence="2 3">
    <name type="scientific">Paspalum notatum var. saurae</name>
    <dbReference type="NCBI Taxonomy" id="547442"/>
    <lineage>
        <taxon>Eukaryota</taxon>
        <taxon>Viridiplantae</taxon>
        <taxon>Streptophyta</taxon>
        <taxon>Embryophyta</taxon>
        <taxon>Tracheophyta</taxon>
        <taxon>Spermatophyta</taxon>
        <taxon>Magnoliopsida</taxon>
        <taxon>Liliopsida</taxon>
        <taxon>Poales</taxon>
        <taxon>Poaceae</taxon>
        <taxon>PACMAD clade</taxon>
        <taxon>Panicoideae</taxon>
        <taxon>Andropogonodae</taxon>
        <taxon>Paspaleae</taxon>
        <taxon>Paspalinae</taxon>
        <taxon>Paspalum</taxon>
    </lineage>
</organism>
<dbReference type="EMBL" id="CP144747">
    <property type="protein sequence ID" value="WVZ64186.1"/>
    <property type="molecule type" value="Genomic_DNA"/>
</dbReference>
<proteinExistence type="predicted"/>